<dbReference type="EMBL" id="FTOR01000001">
    <property type="protein sequence ID" value="SIS64096.1"/>
    <property type="molecule type" value="Genomic_DNA"/>
</dbReference>
<dbReference type="GO" id="GO:0016989">
    <property type="term" value="F:sigma factor antagonist activity"/>
    <property type="evidence" value="ECO:0007669"/>
    <property type="project" value="TreeGrafter"/>
</dbReference>
<dbReference type="InterPro" id="IPR012373">
    <property type="entry name" value="Ferrdict_sens_TM"/>
</dbReference>
<dbReference type="STRING" id="477680.SAMN05421788_101373"/>
<accession>A0A173MMR0</accession>
<proteinExistence type="predicted"/>
<feature type="transmembrane region" description="Helical" evidence="1">
    <location>
        <begin position="92"/>
        <end position="111"/>
    </location>
</feature>
<organism evidence="4 5">
    <name type="scientific">Filimonas lacunae</name>
    <dbReference type="NCBI Taxonomy" id="477680"/>
    <lineage>
        <taxon>Bacteria</taxon>
        <taxon>Pseudomonadati</taxon>
        <taxon>Bacteroidota</taxon>
        <taxon>Chitinophagia</taxon>
        <taxon>Chitinophagales</taxon>
        <taxon>Chitinophagaceae</taxon>
        <taxon>Filimonas</taxon>
    </lineage>
</organism>
<sequence length="393" mass="43074">MINKERAIYLIEKSFSATLTEAEKADFEDWLISGANREEYVSLVTTLLLQHPETVAYNETYWQPVLDKVLEADRTKEAAPVRTLYSRFRNRIWAAAAVLAILLTGGLFLLVRNKPATSGLQVNLAKIAPGHKGALLTLANGKVVELDSLPNGVVATDKGTVITLQNGQLVYSNTADNKGEIAYNTISTPLGRQFELNLPDGSKVWLNAGSSLHYPVVFEGKDRRVEITGEAYFEVAAKAGVPFIVEAPGNNTIEVLGTEFNINAYANEAKAATTLISGAVRVNAGKQALQLQPGQQALVSAAKEVELNNHPDIAQVTAWKNGVFNFENQKLEVVMRQLARWYNIEVAYAGAVPNIEFFGEMGKNLNLLQVLQVLEKSGVKFTMNEDNKLIVMP</sequence>
<keyword evidence="1" id="KW-1133">Transmembrane helix</keyword>
<dbReference type="OrthoDB" id="625980at2"/>
<dbReference type="Gene3D" id="2.60.120.1440">
    <property type="match status" value="1"/>
</dbReference>
<dbReference type="Pfam" id="PF04773">
    <property type="entry name" value="FecR"/>
    <property type="match status" value="1"/>
</dbReference>
<evidence type="ECO:0000259" key="2">
    <source>
        <dbReference type="Pfam" id="PF04773"/>
    </source>
</evidence>
<dbReference type="RefSeq" id="WP_076375106.1">
    <property type="nucleotide sequence ID" value="NZ_AP017422.1"/>
</dbReference>
<dbReference type="InterPro" id="IPR032508">
    <property type="entry name" value="FecR_C"/>
</dbReference>
<protein>
    <submittedName>
        <fullName evidence="4">FecR family protein</fullName>
    </submittedName>
</protein>
<dbReference type="PANTHER" id="PTHR30273">
    <property type="entry name" value="PERIPLASMIC SIGNAL SENSOR AND SIGMA FACTOR ACTIVATOR FECR-RELATED"/>
    <property type="match status" value="1"/>
</dbReference>
<dbReference type="Proteomes" id="UP000186917">
    <property type="component" value="Unassembled WGS sequence"/>
</dbReference>
<evidence type="ECO:0000259" key="3">
    <source>
        <dbReference type="Pfam" id="PF16344"/>
    </source>
</evidence>
<name>A0A173MMR0_9BACT</name>
<dbReference type="Pfam" id="PF16344">
    <property type="entry name" value="FecR_C"/>
    <property type="match status" value="1"/>
</dbReference>
<dbReference type="AlphaFoldDB" id="A0A173MMR0"/>
<evidence type="ECO:0000256" key="1">
    <source>
        <dbReference type="SAM" id="Phobius"/>
    </source>
</evidence>
<feature type="domain" description="Protein FecR C-terminal" evidence="3">
    <location>
        <begin position="324"/>
        <end position="390"/>
    </location>
</feature>
<keyword evidence="1" id="KW-0472">Membrane</keyword>
<keyword evidence="1" id="KW-0812">Transmembrane</keyword>
<feature type="domain" description="FecR protein" evidence="2">
    <location>
        <begin position="185"/>
        <end position="281"/>
    </location>
</feature>
<dbReference type="InterPro" id="IPR006860">
    <property type="entry name" value="FecR"/>
</dbReference>
<keyword evidence="5" id="KW-1185">Reference proteome</keyword>
<dbReference type="PANTHER" id="PTHR30273:SF2">
    <property type="entry name" value="PROTEIN FECR"/>
    <property type="match status" value="1"/>
</dbReference>
<dbReference type="KEGG" id="fln:FLA_4971"/>
<dbReference type="Gene3D" id="3.55.50.30">
    <property type="match status" value="1"/>
</dbReference>
<evidence type="ECO:0000313" key="5">
    <source>
        <dbReference type="Proteomes" id="UP000186917"/>
    </source>
</evidence>
<gene>
    <name evidence="4" type="ORF">SAMN05421788_101373</name>
</gene>
<reference evidence="5" key="1">
    <citation type="submission" date="2017-01" db="EMBL/GenBank/DDBJ databases">
        <authorList>
            <person name="Varghese N."/>
            <person name="Submissions S."/>
        </authorList>
    </citation>
    <scope>NUCLEOTIDE SEQUENCE [LARGE SCALE GENOMIC DNA]</scope>
    <source>
        <strain evidence="5">DSM 21054</strain>
    </source>
</reference>
<evidence type="ECO:0000313" key="4">
    <source>
        <dbReference type="EMBL" id="SIS64096.1"/>
    </source>
</evidence>